<dbReference type="RefSeq" id="WP_322465030.1">
    <property type="nucleotide sequence ID" value="NZ_JAXOJX010000009.1"/>
</dbReference>
<keyword evidence="4 7" id="KW-0574">Periplasm</keyword>
<keyword evidence="5" id="KW-1015">Disulfide bond</keyword>
<organism evidence="10 11">
    <name type="scientific">Azohydromonas lata</name>
    <dbReference type="NCBI Taxonomy" id="45677"/>
    <lineage>
        <taxon>Bacteria</taxon>
        <taxon>Pseudomonadati</taxon>
        <taxon>Pseudomonadota</taxon>
        <taxon>Betaproteobacteria</taxon>
        <taxon>Burkholderiales</taxon>
        <taxon>Sphaerotilaceae</taxon>
        <taxon>Azohydromonas</taxon>
    </lineage>
</organism>
<comment type="function">
    <text evidence="7">Required for disulfide bond formation in some periplasmic proteins. Acts by transferring its disulfide bond to other proteins and is reduced in the process.</text>
</comment>
<keyword evidence="11" id="KW-1185">Reference proteome</keyword>
<evidence type="ECO:0000256" key="4">
    <source>
        <dbReference type="ARBA" id="ARBA00022764"/>
    </source>
</evidence>
<dbReference type="Gene3D" id="3.10.450.70">
    <property type="entry name" value="Disulphide bond isomerase, DsbC/G, N-terminal"/>
    <property type="match status" value="1"/>
</dbReference>
<dbReference type="PANTHER" id="PTHR35272:SF3">
    <property type="entry name" value="THIOL:DISULFIDE INTERCHANGE PROTEIN DSBC"/>
    <property type="match status" value="1"/>
</dbReference>
<feature type="chain" id="PRO_5044983472" description="Thiol:disulfide interchange protein" evidence="7">
    <location>
        <begin position="32"/>
        <end position="251"/>
    </location>
</feature>
<feature type="domain" description="Disulphide bond isomerase DsbC/G N-terminal" evidence="8">
    <location>
        <begin position="29"/>
        <end position="96"/>
    </location>
</feature>
<evidence type="ECO:0000256" key="2">
    <source>
        <dbReference type="ARBA" id="ARBA00009813"/>
    </source>
</evidence>
<dbReference type="SUPFAM" id="SSF54423">
    <property type="entry name" value="DsbC/DsbG N-terminal domain-like"/>
    <property type="match status" value="1"/>
</dbReference>
<dbReference type="Gene3D" id="3.40.30.10">
    <property type="entry name" value="Glutaredoxin"/>
    <property type="match status" value="1"/>
</dbReference>
<protein>
    <recommendedName>
        <fullName evidence="7">Thiol:disulfide interchange protein</fullName>
    </recommendedName>
</protein>
<comment type="subcellular location">
    <subcellularLocation>
        <location evidence="1 7">Periplasm</location>
    </subcellularLocation>
</comment>
<dbReference type="InterPro" id="IPR036249">
    <property type="entry name" value="Thioredoxin-like_sf"/>
</dbReference>
<dbReference type="Pfam" id="PF10411">
    <property type="entry name" value="DsbC_N"/>
    <property type="match status" value="1"/>
</dbReference>
<keyword evidence="6 7" id="KW-0676">Redox-active center</keyword>
<evidence type="ECO:0000256" key="7">
    <source>
        <dbReference type="RuleBase" id="RU364038"/>
    </source>
</evidence>
<dbReference type="CDD" id="cd03020">
    <property type="entry name" value="DsbA_DsbC_DsbG"/>
    <property type="match status" value="1"/>
</dbReference>
<dbReference type="Pfam" id="PF13098">
    <property type="entry name" value="Thioredoxin_2"/>
    <property type="match status" value="1"/>
</dbReference>
<evidence type="ECO:0000256" key="3">
    <source>
        <dbReference type="ARBA" id="ARBA00022729"/>
    </source>
</evidence>
<dbReference type="InterPro" id="IPR033954">
    <property type="entry name" value="DiS-bond_Isoase_DsbC/G"/>
</dbReference>
<keyword evidence="3 7" id="KW-0732">Signal</keyword>
<dbReference type="InterPro" id="IPR009094">
    <property type="entry name" value="DiS-bond_isomerase_DsbC/G_N_sf"/>
</dbReference>
<proteinExistence type="inferred from homology"/>
<reference evidence="10 11" key="1">
    <citation type="submission" date="2023-11" db="EMBL/GenBank/DDBJ databases">
        <title>Draft genome of Azohydromonas lata strain H1 (DSM1123), a polyhydroxyalkanoate producer.</title>
        <authorList>
            <person name="Traversa D."/>
            <person name="D'Addabbo P."/>
            <person name="Pazzani C."/>
            <person name="Manzari C."/>
            <person name="Chiara M."/>
            <person name="Scrascia M."/>
        </authorList>
    </citation>
    <scope>NUCLEOTIDE SEQUENCE [LARGE SCALE GENOMIC DNA]</scope>
    <source>
        <strain evidence="10 11">H1</strain>
    </source>
</reference>
<evidence type="ECO:0000313" key="10">
    <source>
        <dbReference type="EMBL" id="MDZ5456497.1"/>
    </source>
</evidence>
<evidence type="ECO:0000259" key="9">
    <source>
        <dbReference type="Pfam" id="PF13098"/>
    </source>
</evidence>
<dbReference type="SUPFAM" id="SSF52833">
    <property type="entry name" value="Thioredoxin-like"/>
    <property type="match status" value="1"/>
</dbReference>
<comment type="caution">
    <text evidence="10">The sequence shown here is derived from an EMBL/GenBank/DDBJ whole genome shotgun (WGS) entry which is preliminary data.</text>
</comment>
<evidence type="ECO:0000313" key="11">
    <source>
        <dbReference type="Proteomes" id="UP001293718"/>
    </source>
</evidence>
<dbReference type="Proteomes" id="UP001293718">
    <property type="component" value="Unassembled WGS sequence"/>
</dbReference>
<feature type="domain" description="Thioredoxin-like fold" evidence="9">
    <location>
        <begin position="120"/>
        <end position="244"/>
    </location>
</feature>
<evidence type="ECO:0000259" key="8">
    <source>
        <dbReference type="Pfam" id="PF10411"/>
    </source>
</evidence>
<dbReference type="InterPro" id="IPR018950">
    <property type="entry name" value="DiS-bond_isomerase_DsbC/G_N"/>
</dbReference>
<dbReference type="InterPro" id="IPR051470">
    <property type="entry name" value="Thiol:disulfide_interchange"/>
</dbReference>
<dbReference type="InterPro" id="IPR012336">
    <property type="entry name" value="Thioredoxin-like_fold"/>
</dbReference>
<evidence type="ECO:0000256" key="6">
    <source>
        <dbReference type="ARBA" id="ARBA00023284"/>
    </source>
</evidence>
<evidence type="ECO:0000256" key="1">
    <source>
        <dbReference type="ARBA" id="ARBA00004418"/>
    </source>
</evidence>
<name>A0ABU5IBM2_9BURK</name>
<comment type="similarity">
    <text evidence="2 7">Belongs to the thioredoxin family. DsbC subfamily.</text>
</comment>
<sequence length="251" mass="27379">MKRTESPAAPRGLQRLALSALLAAAAFGAVAQEAQIRKNLAERLPNLPKIDEVSRTTVPGLWEVRIGTDVMYTDDKGDHLIQGQIVDTRTKTNLTEARLNKLTAIEFASLPLKDAVVIKQGNGSRKLAVFVDPNCGYCKRFEKDLATIKDVTVYTFLYPILGPDSDVKSKAIWCAKDQGKTWRDWMLGGVTPPRSMGGDCDTAALERNVAFGKKHRVQGTPALIFEDGTRVPGAVSAAEVEKQLAESARKS</sequence>
<dbReference type="EMBL" id="JAXOJX010000009">
    <property type="protein sequence ID" value="MDZ5456497.1"/>
    <property type="molecule type" value="Genomic_DNA"/>
</dbReference>
<accession>A0ABU5IBM2</accession>
<feature type="signal peptide" evidence="7">
    <location>
        <begin position="1"/>
        <end position="31"/>
    </location>
</feature>
<gene>
    <name evidence="10" type="ORF">SM757_07905</name>
</gene>
<evidence type="ECO:0000256" key="5">
    <source>
        <dbReference type="ARBA" id="ARBA00023157"/>
    </source>
</evidence>
<dbReference type="PANTHER" id="PTHR35272">
    <property type="entry name" value="THIOL:DISULFIDE INTERCHANGE PROTEIN DSBC-RELATED"/>
    <property type="match status" value="1"/>
</dbReference>